<protein>
    <recommendedName>
        <fullName evidence="6">Flagellar filament outer layer protein Flaa</fullName>
    </recommendedName>
</protein>
<keyword evidence="5" id="KW-1185">Reference proteome</keyword>
<accession>A0A841R6P5</accession>
<comment type="subcellular location">
    <subcellularLocation>
        <location evidence="1">Periplasmic flagellum</location>
    </subcellularLocation>
</comment>
<evidence type="ECO:0000256" key="2">
    <source>
        <dbReference type="ARBA" id="ARBA00022764"/>
    </source>
</evidence>
<dbReference type="RefSeq" id="WP_184742803.1">
    <property type="nucleotide sequence ID" value="NZ_JACHGJ010000001.1"/>
</dbReference>
<dbReference type="GO" id="GO:0071973">
    <property type="term" value="P:bacterial-type flagellum-dependent cell motility"/>
    <property type="evidence" value="ECO:0007669"/>
    <property type="project" value="InterPro"/>
</dbReference>
<evidence type="ECO:0000313" key="5">
    <source>
        <dbReference type="Proteomes" id="UP000587760"/>
    </source>
</evidence>
<reference evidence="4 5" key="1">
    <citation type="submission" date="2020-08" db="EMBL/GenBank/DDBJ databases">
        <title>Genomic Encyclopedia of Type Strains, Phase IV (KMG-IV): sequencing the most valuable type-strain genomes for metagenomic binning, comparative biology and taxonomic classification.</title>
        <authorList>
            <person name="Goeker M."/>
        </authorList>
    </citation>
    <scope>NUCLEOTIDE SEQUENCE [LARGE SCALE GENOMIC DNA]</scope>
    <source>
        <strain evidence="4 5">DSM 2461</strain>
    </source>
</reference>
<organism evidence="4 5">
    <name type="scientific">Spirochaeta isovalerica</name>
    <dbReference type="NCBI Taxonomy" id="150"/>
    <lineage>
        <taxon>Bacteria</taxon>
        <taxon>Pseudomonadati</taxon>
        <taxon>Spirochaetota</taxon>
        <taxon>Spirochaetia</taxon>
        <taxon>Spirochaetales</taxon>
        <taxon>Spirochaetaceae</taxon>
        <taxon>Spirochaeta</taxon>
    </lineage>
</organism>
<evidence type="ECO:0000256" key="1">
    <source>
        <dbReference type="ARBA" id="ARBA00004631"/>
    </source>
</evidence>
<keyword evidence="2" id="KW-0574">Periplasm</keyword>
<dbReference type="Pfam" id="PF04620">
    <property type="entry name" value="FlaA"/>
    <property type="match status" value="1"/>
</dbReference>
<dbReference type="Proteomes" id="UP000587760">
    <property type="component" value="Unassembled WGS sequence"/>
</dbReference>
<gene>
    <name evidence="4" type="ORF">HNR50_000343</name>
</gene>
<keyword evidence="3" id="KW-0975">Bacterial flagellum</keyword>
<dbReference type="EMBL" id="JACHGJ010000001">
    <property type="protein sequence ID" value="MBB6478710.1"/>
    <property type="molecule type" value="Genomic_DNA"/>
</dbReference>
<dbReference type="InterPro" id="IPR006714">
    <property type="entry name" value="FlaA"/>
</dbReference>
<evidence type="ECO:0008006" key="6">
    <source>
        <dbReference type="Google" id="ProtNLM"/>
    </source>
</evidence>
<dbReference type="AlphaFoldDB" id="A0A841R6P5"/>
<sequence length="260" mass="29946">MKRGSLFIIGLILLVILPVGSAFGDERTLKLESRVIESFDAPGDITFEDGNPVYWQVRGDKFSMEGYPKMAYAPETWPIDLFGKNPENRAELQAFGVNGRFVRQGYNTIEIIPGDGEGDNWTERELPLPGRVRMFDFWIWGSNYNYSIEAHFRDYMGMTHRFEMIPAGAGRQSPGSINFEGWRNMYIDIPGYVRQAQVHKPNYKGLVLTKLVLRTHPEEAVDNFYIYIDNLKVLTDFHESFYDGFELSTPEKMTEIWGAE</sequence>
<dbReference type="GO" id="GO:0055040">
    <property type="term" value="C:periplasmic flagellum"/>
    <property type="evidence" value="ECO:0007669"/>
    <property type="project" value="UniProtKB-SubCell"/>
</dbReference>
<comment type="caution">
    <text evidence="4">The sequence shown here is derived from an EMBL/GenBank/DDBJ whole genome shotgun (WGS) entry which is preliminary data.</text>
</comment>
<proteinExistence type="predicted"/>
<dbReference type="GO" id="GO:0030288">
    <property type="term" value="C:outer membrane-bounded periplasmic space"/>
    <property type="evidence" value="ECO:0007669"/>
    <property type="project" value="InterPro"/>
</dbReference>
<evidence type="ECO:0000313" key="4">
    <source>
        <dbReference type="EMBL" id="MBB6478710.1"/>
    </source>
</evidence>
<evidence type="ECO:0000256" key="3">
    <source>
        <dbReference type="ARBA" id="ARBA00023143"/>
    </source>
</evidence>
<name>A0A841R6P5_9SPIO</name>